<comment type="catalytic activity">
    <reaction evidence="4">
        <text>a 2-deoxystreptamine antibiotic + acetyl-CoA = an N(3)-acetyl-2-deoxystreptamine antibiotic + CoA + H(+)</text>
        <dbReference type="Rhea" id="RHEA:12665"/>
        <dbReference type="ChEBI" id="CHEBI:15378"/>
        <dbReference type="ChEBI" id="CHEBI:57287"/>
        <dbReference type="ChEBI" id="CHEBI:57288"/>
        <dbReference type="ChEBI" id="CHEBI:57921"/>
        <dbReference type="ChEBI" id="CHEBI:77452"/>
        <dbReference type="EC" id="2.3.1.81"/>
    </reaction>
</comment>
<keyword evidence="4" id="KW-0046">Antibiotic resistance</keyword>
<proteinExistence type="inferred from homology"/>
<comment type="caution">
    <text evidence="5">The sequence shown here is derived from an EMBL/GenBank/DDBJ whole genome shotgun (WGS) entry which is preliminary data.</text>
</comment>
<reference evidence="5 6" key="1">
    <citation type="submission" date="2020-08" db="EMBL/GenBank/DDBJ databases">
        <title>Genomic Encyclopedia of Type Strains, Phase IV (KMG-IV): sequencing the most valuable type-strain genomes for metagenomic binning, comparative biology and taxonomic classification.</title>
        <authorList>
            <person name="Goeker M."/>
        </authorList>
    </citation>
    <scope>NUCLEOTIDE SEQUENCE [LARGE SCALE GENOMIC DNA]</scope>
    <source>
        <strain evidence="5 6">DSM 19612</strain>
    </source>
</reference>
<protein>
    <recommendedName>
        <fullName evidence="4">Aminoglycoside N(3)-acetyltransferase</fullName>
        <ecNumber evidence="4">2.3.1.-</ecNumber>
    </recommendedName>
</protein>
<gene>
    <name evidence="5" type="ORF">HNQ94_002963</name>
</gene>
<comment type="similarity">
    <text evidence="1 4">Belongs to the antibiotic N-acetyltransferase family.</text>
</comment>
<evidence type="ECO:0000256" key="2">
    <source>
        <dbReference type="ARBA" id="ARBA00022679"/>
    </source>
</evidence>
<name>A0A841Q7R8_9BACI</name>
<evidence type="ECO:0000313" key="5">
    <source>
        <dbReference type="EMBL" id="MBB6454481.1"/>
    </source>
</evidence>
<sequence length="267" mass="30127">MSELDVTKDLKLPNTRTSMQEEFEKLGIEKGMIVIVHSSLSAFGWVCGGPVAVIQALIDAVGKEGTIIMPSQTADNSDPSGWQKPPVPKEWWPIIREEMPAFDPRVTPTRGMGKIVETFRAYPHVMRSSHPIYSFVGWGKYAPYILSEQPLEAGFGINSPLGKIYELDGHILLLGVTHDSNTSLHLAEHAIPNRVKVKKGTAMLENNERVWKMYEEIVYDDEPFEDLGKDFEKNYSVIEGTVGKASCKLMKQRPLIDFARNWLIDFY</sequence>
<evidence type="ECO:0000256" key="3">
    <source>
        <dbReference type="ARBA" id="ARBA00023315"/>
    </source>
</evidence>
<keyword evidence="6" id="KW-1185">Reference proteome</keyword>
<dbReference type="PANTHER" id="PTHR11104:SF0">
    <property type="entry name" value="SPBETA PROPHAGE-DERIVED AMINOGLYCOSIDE N(3')-ACETYLTRANSFERASE-LIKE PROTEIN YOKD"/>
    <property type="match status" value="1"/>
</dbReference>
<dbReference type="PANTHER" id="PTHR11104">
    <property type="entry name" value="AMINOGLYCOSIDE N3-ACETYLTRANSFERASE"/>
    <property type="match status" value="1"/>
</dbReference>
<keyword evidence="3 4" id="KW-0012">Acyltransferase</keyword>
<organism evidence="5 6">
    <name type="scientific">Salirhabdus euzebyi</name>
    <dbReference type="NCBI Taxonomy" id="394506"/>
    <lineage>
        <taxon>Bacteria</taxon>
        <taxon>Bacillati</taxon>
        <taxon>Bacillota</taxon>
        <taxon>Bacilli</taxon>
        <taxon>Bacillales</taxon>
        <taxon>Bacillaceae</taxon>
        <taxon>Salirhabdus</taxon>
    </lineage>
</organism>
<evidence type="ECO:0000256" key="1">
    <source>
        <dbReference type="ARBA" id="ARBA00006383"/>
    </source>
</evidence>
<dbReference type="Proteomes" id="UP000581688">
    <property type="component" value="Unassembled WGS sequence"/>
</dbReference>
<dbReference type="AlphaFoldDB" id="A0A841Q7R8"/>
<dbReference type="RefSeq" id="WP_174497037.1">
    <property type="nucleotide sequence ID" value="NZ_CADDWK010000011.1"/>
</dbReference>
<dbReference type="EMBL" id="JACHGH010000009">
    <property type="protein sequence ID" value="MBB6454481.1"/>
    <property type="molecule type" value="Genomic_DNA"/>
</dbReference>
<dbReference type="GO" id="GO:0046353">
    <property type="term" value="F:aminoglycoside 3-N-acetyltransferase activity"/>
    <property type="evidence" value="ECO:0007669"/>
    <property type="project" value="UniProtKB-EC"/>
</dbReference>
<evidence type="ECO:0000256" key="4">
    <source>
        <dbReference type="RuleBase" id="RU365031"/>
    </source>
</evidence>
<dbReference type="SUPFAM" id="SSF110710">
    <property type="entry name" value="TTHA0583/YokD-like"/>
    <property type="match status" value="1"/>
</dbReference>
<dbReference type="InterPro" id="IPR028345">
    <property type="entry name" value="Antibiotic_NAT-like"/>
</dbReference>
<dbReference type="GO" id="GO:0046677">
    <property type="term" value="P:response to antibiotic"/>
    <property type="evidence" value="ECO:0007669"/>
    <property type="project" value="UniProtKB-KW"/>
</dbReference>
<evidence type="ECO:0000313" key="6">
    <source>
        <dbReference type="Proteomes" id="UP000581688"/>
    </source>
</evidence>
<dbReference type="EC" id="2.3.1.-" evidence="4"/>
<dbReference type="InterPro" id="IPR003679">
    <property type="entry name" value="Amioglycoside_AcTrfase"/>
</dbReference>
<accession>A0A841Q7R8</accession>
<dbReference type="Pfam" id="PF02522">
    <property type="entry name" value="Antibiotic_NAT"/>
    <property type="match status" value="1"/>
</dbReference>
<keyword evidence="2 4" id="KW-0808">Transferase</keyword>